<keyword evidence="2" id="KW-1185">Reference proteome</keyword>
<evidence type="ECO:0000313" key="1">
    <source>
        <dbReference type="EMBL" id="KAG0428595.1"/>
    </source>
</evidence>
<reference evidence="1 2" key="1">
    <citation type="journal article" date="2020" name="Cell">
        <title>Large-Scale Comparative Analyses of Tick Genomes Elucidate Their Genetic Diversity and Vector Capacities.</title>
        <authorList>
            <consortium name="Tick Genome and Microbiome Consortium (TIGMIC)"/>
            <person name="Jia N."/>
            <person name="Wang J."/>
            <person name="Shi W."/>
            <person name="Du L."/>
            <person name="Sun Y."/>
            <person name="Zhan W."/>
            <person name="Jiang J.F."/>
            <person name="Wang Q."/>
            <person name="Zhang B."/>
            <person name="Ji P."/>
            <person name="Bell-Sakyi L."/>
            <person name="Cui X.M."/>
            <person name="Yuan T.T."/>
            <person name="Jiang B.G."/>
            <person name="Yang W.F."/>
            <person name="Lam T.T."/>
            <person name="Chang Q.C."/>
            <person name="Ding S.J."/>
            <person name="Wang X.J."/>
            <person name="Zhu J.G."/>
            <person name="Ruan X.D."/>
            <person name="Zhao L."/>
            <person name="Wei J.T."/>
            <person name="Ye R.Z."/>
            <person name="Que T.C."/>
            <person name="Du C.H."/>
            <person name="Zhou Y.H."/>
            <person name="Cheng J.X."/>
            <person name="Dai P.F."/>
            <person name="Guo W.B."/>
            <person name="Han X.H."/>
            <person name="Huang E.J."/>
            <person name="Li L.F."/>
            <person name="Wei W."/>
            <person name="Gao Y.C."/>
            <person name="Liu J.Z."/>
            <person name="Shao H.Z."/>
            <person name="Wang X."/>
            <person name="Wang C.C."/>
            <person name="Yang T.C."/>
            <person name="Huo Q.B."/>
            <person name="Li W."/>
            <person name="Chen H.Y."/>
            <person name="Chen S.E."/>
            <person name="Zhou L.G."/>
            <person name="Ni X.B."/>
            <person name="Tian J.H."/>
            <person name="Sheng Y."/>
            <person name="Liu T."/>
            <person name="Pan Y.S."/>
            <person name="Xia L.Y."/>
            <person name="Li J."/>
            <person name="Zhao F."/>
            <person name="Cao W.C."/>
        </authorList>
    </citation>
    <scope>NUCLEOTIDE SEQUENCE [LARGE SCALE GENOMIC DNA]</scope>
    <source>
        <strain evidence="1">Iper-2018</strain>
    </source>
</reference>
<sequence length="184" mass="20506">MCVALIAGYRVANDDVTKWGVIASAGQDYHDYHLQADVCRAYHILRHHGVPDDNVVVMINFLNVLQRRRELIECGSGKVGGSGPKDHIFVYLNGPGARGLVSFSYDALHAEDLTDTIKKMHDERKYARMVFYLYASFSGSMFDGLLPDNISMFATTAADSHEEACPSEWDDVRGVFVGDYYSVS</sequence>
<dbReference type="Proteomes" id="UP000805193">
    <property type="component" value="Unassembled WGS sequence"/>
</dbReference>
<evidence type="ECO:0000313" key="2">
    <source>
        <dbReference type="Proteomes" id="UP000805193"/>
    </source>
</evidence>
<comment type="caution">
    <text evidence="1">The sequence shown here is derived from an EMBL/GenBank/DDBJ whole genome shotgun (WGS) entry which is preliminary data.</text>
</comment>
<dbReference type="EMBL" id="JABSTQ010009506">
    <property type="protein sequence ID" value="KAG0428595.1"/>
    <property type="molecule type" value="Genomic_DNA"/>
</dbReference>
<proteinExistence type="predicted"/>
<protein>
    <submittedName>
        <fullName evidence="1">Uncharacterized protein</fullName>
    </submittedName>
</protein>
<name>A0AC60Q6G2_IXOPE</name>
<gene>
    <name evidence="1" type="ORF">HPB47_024429</name>
</gene>
<accession>A0AC60Q6G2</accession>
<organism evidence="1 2">
    <name type="scientific">Ixodes persulcatus</name>
    <name type="common">Taiga tick</name>
    <dbReference type="NCBI Taxonomy" id="34615"/>
    <lineage>
        <taxon>Eukaryota</taxon>
        <taxon>Metazoa</taxon>
        <taxon>Ecdysozoa</taxon>
        <taxon>Arthropoda</taxon>
        <taxon>Chelicerata</taxon>
        <taxon>Arachnida</taxon>
        <taxon>Acari</taxon>
        <taxon>Parasitiformes</taxon>
        <taxon>Ixodida</taxon>
        <taxon>Ixodoidea</taxon>
        <taxon>Ixodidae</taxon>
        <taxon>Ixodinae</taxon>
        <taxon>Ixodes</taxon>
    </lineage>
</organism>